<evidence type="ECO:0000313" key="2">
    <source>
        <dbReference type="EMBL" id="SAM03675.1"/>
    </source>
</evidence>
<gene>
    <name evidence="2" type="primary">ABSGL_09518.1 scaffold 11342</name>
</gene>
<sequence length="127" mass="14656">MVGLIDKLRSQLDLWKVEKYTKRRTFLPEYDSRGNVYADSPGHAACQALVINLTFAHLDTEYYKQHYYDGVYYSSQDQAPPPEARTPTSTHYRTSLSKRMSVMIKKKSSTHSLPSPRCSETYNANQQ</sequence>
<evidence type="ECO:0000313" key="3">
    <source>
        <dbReference type="Proteomes" id="UP000078561"/>
    </source>
</evidence>
<dbReference type="InParanoid" id="A0A163JVQ0"/>
<dbReference type="OMA" id="PRCSENY"/>
<proteinExistence type="predicted"/>
<name>A0A163JVQ0_ABSGL</name>
<evidence type="ECO:0000256" key="1">
    <source>
        <dbReference type="SAM" id="MobiDB-lite"/>
    </source>
</evidence>
<dbReference type="AlphaFoldDB" id="A0A163JVQ0"/>
<dbReference type="OrthoDB" id="2271250at2759"/>
<feature type="compositionally biased region" description="Polar residues" evidence="1">
    <location>
        <begin position="110"/>
        <end position="127"/>
    </location>
</feature>
<accession>A0A163JVQ0</accession>
<organism evidence="2">
    <name type="scientific">Absidia glauca</name>
    <name type="common">Pin mould</name>
    <dbReference type="NCBI Taxonomy" id="4829"/>
    <lineage>
        <taxon>Eukaryota</taxon>
        <taxon>Fungi</taxon>
        <taxon>Fungi incertae sedis</taxon>
        <taxon>Mucoromycota</taxon>
        <taxon>Mucoromycotina</taxon>
        <taxon>Mucoromycetes</taxon>
        <taxon>Mucorales</taxon>
        <taxon>Cunninghamellaceae</taxon>
        <taxon>Absidia</taxon>
    </lineage>
</organism>
<dbReference type="Proteomes" id="UP000078561">
    <property type="component" value="Unassembled WGS sequence"/>
</dbReference>
<reference evidence="2" key="1">
    <citation type="submission" date="2016-04" db="EMBL/GenBank/DDBJ databases">
        <authorList>
            <person name="Evans L.H."/>
            <person name="Alamgir A."/>
            <person name="Owens N."/>
            <person name="Weber N.D."/>
            <person name="Virtaneva K."/>
            <person name="Barbian K."/>
            <person name="Babar A."/>
            <person name="Rosenke K."/>
        </authorList>
    </citation>
    <scope>NUCLEOTIDE SEQUENCE [LARGE SCALE GENOMIC DNA]</scope>
    <source>
        <strain evidence="2">CBS 101.48</strain>
    </source>
</reference>
<dbReference type="EMBL" id="LT554228">
    <property type="protein sequence ID" value="SAM03675.1"/>
    <property type="molecule type" value="Genomic_DNA"/>
</dbReference>
<protein>
    <submittedName>
        <fullName evidence="2">Uncharacterized protein</fullName>
    </submittedName>
</protein>
<feature type="region of interest" description="Disordered" evidence="1">
    <location>
        <begin position="106"/>
        <end position="127"/>
    </location>
</feature>
<keyword evidence="3" id="KW-1185">Reference proteome</keyword>